<evidence type="ECO:0008006" key="7">
    <source>
        <dbReference type="Google" id="ProtNLM"/>
    </source>
</evidence>
<feature type="compositionally biased region" description="Basic and acidic residues" evidence="1">
    <location>
        <begin position="1457"/>
        <end position="1467"/>
    </location>
</feature>
<dbReference type="InterPro" id="IPR036034">
    <property type="entry name" value="PDZ_sf"/>
</dbReference>
<dbReference type="PROSITE" id="PS51126">
    <property type="entry name" value="DILUTE"/>
    <property type="match status" value="1"/>
</dbReference>
<feature type="region of interest" description="Disordered" evidence="1">
    <location>
        <begin position="589"/>
        <end position="629"/>
    </location>
</feature>
<dbReference type="SUPFAM" id="SSF54236">
    <property type="entry name" value="Ubiquitin-like"/>
    <property type="match status" value="2"/>
</dbReference>
<feature type="compositionally biased region" description="Basic and acidic residues" evidence="1">
    <location>
        <begin position="1149"/>
        <end position="1158"/>
    </location>
</feature>
<dbReference type="Gene3D" id="2.30.42.10">
    <property type="match status" value="1"/>
</dbReference>
<organism evidence="5 6">
    <name type="scientific">Calicophoron daubneyi</name>
    <name type="common">Rumen fluke</name>
    <name type="synonym">Paramphistomum daubneyi</name>
    <dbReference type="NCBI Taxonomy" id="300641"/>
    <lineage>
        <taxon>Eukaryota</taxon>
        <taxon>Metazoa</taxon>
        <taxon>Spiralia</taxon>
        <taxon>Lophotrochozoa</taxon>
        <taxon>Platyhelminthes</taxon>
        <taxon>Trematoda</taxon>
        <taxon>Digenea</taxon>
        <taxon>Plagiorchiida</taxon>
        <taxon>Pronocephalata</taxon>
        <taxon>Paramphistomoidea</taxon>
        <taxon>Paramphistomidae</taxon>
        <taxon>Calicophoron</taxon>
    </lineage>
</organism>
<feature type="region of interest" description="Disordered" evidence="1">
    <location>
        <begin position="1116"/>
        <end position="1201"/>
    </location>
</feature>
<accession>A0AAV2TCG9</accession>
<dbReference type="Proteomes" id="UP001497525">
    <property type="component" value="Unassembled WGS sequence"/>
</dbReference>
<feature type="region of interest" description="Disordered" evidence="1">
    <location>
        <begin position="380"/>
        <end position="417"/>
    </location>
</feature>
<dbReference type="SMART" id="SM00314">
    <property type="entry name" value="RA"/>
    <property type="match status" value="2"/>
</dbReference>
<gene>
    <name evidence="5" type="ORF">CDAUBV1_LOCUS9357</name>
</gene>
<evidence type="ECO:0000256" key="1">
    <source>
        <dbReference type="SAM" id="MobiDB-lite"/>
    </source>
</evidence>
<protein>
    <recommendedName>
        <fullName evidence="7">Afadin</fullName>
    </recommendedName>
</protein>
<dbReference type="InterPro" id="IPR029071">
    <property type="entry name" value="Ubiquitin-like_domsf"/>
</dbReference>
<feature type="compositionally biased region" description="Polar residues" evidence="1">
    <location>
        <begin position="1182"/>
        <end position="1201"/>
    </location>
</feature>
<feature type="domain" description="PDZ" evidence="2">
    <location>
        <begin position="1225"/>
        <end position="1295"/>
    </location>
</feature>
<dbReference type="InterPro" id="IPR028842">
    <property type="entry name" value="Afadin"/>
</dbReference>
<feature type="domain" description="Ras-associating" evidence="3">
    <location>
        <begin position="56"/>
        <end position="170"/>
    </location>
</feature>
<dbReference type="Pfam" id="PF00788">
    <property type="entry name" value="RA"/>
    <property type="match status" value="2"/>
</dbReference>
<dbReference type="PROSITE" id="PS50200">
    <property type="entry name" value="RA"/>
    <property type="match status" value="2"/>
</dbReference>
<reference evidence="5" key="1">
    <citation type="submission" date="2024-06" db="EMBL/GenBank/DDBJ databases">
        <authorList>
            <person name="Liu X."/>
            <person name="Lenzi L."/>
            <person name="Haldenby T S."/>
            <person name="Uol C."/>
        </authorList>
    </citation>
    <scope>NUCLEOTIDE SEQUENCE</scope>
</reference>
<feature type="compositionally biased region" description="Acidic residues" evidence="1">
    <location>
        <begin position="1433"/>
        <end position="1445"/>
    </location>
</feature>
<dbReference type="PANTHER" id="PTHR10398">
    <property type="entry name" value="AFADIN"/>
    <property type="match status" value="1"/>
</dbReference>
<feature type="domain" description="Dilute" evidence="4">
    <location>
        <begin position="724"/>
        <end position="1019"/>
    </location>
</feature>
<dbReference type="PANTHER" id="PTHR10398:SF2">
    <property type="entry name" value="AFADIN"/>
    <property type="match status" value="1"/>
</dbReference>
<comment type="caution">
    <text evidence="5">The sequence shown here is derived from an EMBL/GenBank/DDBJ whole genome shotgun (WGS) entry which is preliminary data.</text>
</comment>
<evidence type="ECO:0000259" key="3">
    <source>
        <dbReference type="PROSITE" id="PS50200"/>
    </source>
</evidence>
<feature type="compositionally biased region" description="Polar residues" evidence="1">
    <location>
        <begin position="1417"/>
        <end position="1428"/>
    </location>
</feature>
<feature type="compositionally biased region" description="Basic and acidic residues" evidence="1">
    <location>
        <begin position="595"/>
        <end position="620"/>
    </location>
</feature>
<dbReference type="SMART" id="SM00228">
    <property type="entry name" value="PDZ"/>
    <property type="match status" value="1"/>
</dbReference>
<proteinExistence type="predicted"/>
<dbReference type="Pfam" id="PF01843">
    <property type="entry name" value="DIL"/>
    <property type="match status" value="1"/>
</dbReference>
<evidence type="ECO:0000259" key="4">
    <source>
        <dbReference type="PROSITE" id="PS51126"/>
    </source>
</evidence>
<dbReference type="PROSITE" id="PS50106">
    <property type="entry name" value="PDZ"/>
    <property type="match status" value="1"/>
</dbReference>
<dbReference type="Gene3D" id="3.10.20.90">
    <property type="entry name" value="Phosphatidylinositol 3-kinase Catalytic Subunit, Chain A, domain 1"/>
    <property type="match status" value="2"/>
</dbReference>
<name>A0AAV2TCG9_CALDB</name>
<dbReference type="InterPro" id="IPR001478">
    <property type="entry name" value="PDZ"/>
</dbReference>
<feature type="compositionally biased region" description="Acidic residues" evidence="1">
    <location>
        <begin position="1159"/>
        <end position="1171"/>
    </location>
</feature>
<dbReference type="InterPro" id="IPR002710">
    <property type="entry name" value="Dilute_dom"/>
</dbReference>
<feature type="region of interest" description="Disordered" evidence="1">
    <location>
        <begin position="1323"/>
        <end position="1475"/>
    </location>
</feature>
<feature type="compositionally biased region" description="Basic and acidic residues" evidence="1">
    <location>
        <begin position="1127"/>
        <end position="1136"/>
    </location>
</feature>
<feature type="compositionally biased region" description="Polar residues" evidence="1">
    <location>
        <begin position="1346"/>
        <end position="1356"/>
    </location>
</feature>
<dbReference type="SUPFAM" id="SSF50156">
    <property type="entry name" value="PDZ domain-like"/>
    <property type="match status" value="1"/>
</dbReference>
<feature type="domain" description="Ras-associating" evidence="3">
    <location>
        <begin position="276"/>
        <end position="380"/>
    </location>
</feature>
<feature type="compositionally biased region" description="Basic residues" evidence="1">
    <location>
        <begin position="258"/>
        <end position="267"/>
    </location>
</feature>
<evidence type="ECO:0000313" key="6">
    <source>
        <dbReference type="Proteomes" id="UP001497525"/>
    </source>
</evidence>
<dbReference type="EMBL" id="CAXLJL010000245">
    <property type="protein sequence ID" value="CAL5135177.1"/>
    <property type="molecule type" value="Genomic_DNA"/>
</dbReference>
<dbReference type="GO" id="GO:0005911">
    <property type="term" value="C:cell-cell junction"/>
    <property type="evidence" value="ECO:0007669"/>
    <property type="project" value="InterPro"/>
</dbReference>
<dbReference type="InterPro" id="IPR000159">
    <property type="entry name" value="RA_dom"/>
</dbReference>
<feature type="compositionally biased region" description="Polar residues" evidence="1">
    <location>
        <begin position="181"/>
        <end position="214"/>
    </location>
</feature>
<feature type="compositionally biased region" description="Pro residues" evidence="1">
    <location>
        <begin position="388"/>
        <end position="399"/>
    </location>
</feature>
<dbReference type="Pfam" id="PF00595">
    <property type="entry name" value="PDZ"/>
    <property type="match status" value="1"/>
</dbReference>
<evidence type="ECO:0000259" key="2">
    <source>
        <dbReference type="PROSITE" id="PS50106"/>
    </source>
</evidence>
<evidence type="ECO:0000313" key="5">
    <source>
        <dbReference type="EMBL" id="CAL5135177.1"/>
    </source>
</evidence>
<dbReference type="SMART" id="SM01132">
    <property type="entry name" value="DIL"/>
    <property type="match status" value="1"/>
</dbReference>
<dbReference type="GO" id="GO:0007165">
    <property type="term" value="P:signal transduction"/>
    <property type="evidence" value="ECO:0007669"/>
    <property type="project" value="InterPro"/>
</dbReference>
<feature type="region of interest" description="Disordered" evidence="1">
    <location>
        <begin position="174"/>
        <end position="276"/>
    </location>
</feature>
<sequence>MYAVFLVGMQYHHRESRYTLNGAKVIVKPQSDVSVREHGSNEATTPYSRRSERNEFTGIVRFYFQGEGSKYQSKCLRISNLTTACQLVNVLVEKFHPDLKMLTAGRYALYEYHSESGVLNHHSRRNFNPAHIEFLSSERRLGANEAPLVVQLNWAFDEREGRFILRDESKPLPTARRNHALDNQPSSLQNGLAKSRSAQKLPTTAEPENSNKNSKGFARRWSSASRKKKRKNAVDGDADAVPDTTFTRTLSNPDEVLRRRREQRAHNRANGSAEEKGNTLKIYGDSLNKDIPFVTLQLSMEDTADSVVYWTLEKYGMAKMVNPLDFCIVQVNIPPRGEKLPIGLEREQTLHNQDCPLAIRSLVSARDNISCVFQIRYRHGPSRDGRPAAPPPPPHPRAPPGYTQLTSRPTLPSFDMRPRDNMPYLMEIVSENQQKFRNGGLFVPLGDLFRRTSNVPLKLGTIEKMVGPLPNILVDKFLHPDVRPVHCTFTAVLASESKTRMPKTARPGELESMSHVSLLISPSLDGFAKPPGPAQIRLNGTRIVGPALVPPDSLLHLGKSLFLKFINPQAKLSPDEDAYASEPVKLTQTKTASDLVRRPQAQEDQHQKMAPEKNHNEVRSQHMNGIRNPGSYEMNHQLPLSIEVRGIDISNSDGTLSKYIQLVDLILVHAHSEVQSTNTVIKPESRPSPFPLSPSYSLYLVYRAYQDQTSTLNFSPAERENNISYLTNYISTRIFESVPNCNRDTNDQLELVYPFVYWMANSSELLHFLKNDMDLVSPGSHPKMALGSPQSPVHVCRQALHMLADSVDQCFYQLRSCMTILLQPLLYPLIYPGDIDLQDDVRQDDRPLSAKAYYESIREPNRIQPLMQLLSLLMQQLRRTRMNVSLTIQLFSQLFHGISAYIFNHVLINTEAKPRNARDDSNIWLTRLGATRLTRRLDRIKQWAQRQGLERAAECHLQRCTQACQLILVDRSNLDEFYQFCMDLLSLNSMQLEWLLAHLADPPPVPDEWIDLIVTGGKEVNDRALTDEMQHYPTSADGDMGPVELQLTEPKELPLPLLLPPDGYASDAVLTGAPTGLSEFLRPLSTKGLIHVKHNPVGDKSTNPYPWSNCLCLNKVPPNGEKSGTVRRIDKPHPKNEQVNNNNNRRSRREQQQGREDSDLSDESDDSEDSEPGGHTQRFKPRTNTMRSSANRMGQRQHQSLPDLTVEDFDVMARDANVPVNSIIRFYLKKINNSLGLSIVAAKAEGERLYGIYVKEIVPGGAADRDGRLTTGDQILAIGSTSLIGCAQSDAVGHLAKQSRTDEGILLTIAKGSARHHHILELVRSSDPNLEGPKQVKNGPIAKPRNASQPPASTASELPFDKRPGGLRKIGTPVLPPSTQVGLKPATQQRQLYDQSDGNRHTQNGSRSNRDYKKKSGSLSRSTPSLNLAQVGIEDESQSSDEYEQEIPKLRMTNGKGDSEHRYRDSYQDADEQPENFSRASFNFILTDL</sequence>
<feature type="compositionally biased region" description="Polar residues" evidence="1">
    <location>
        <begin position="1377"/>
        <end position="1407"/>
    </location>
</feature>